<name>A0A7M7GU29_APIME</name>
<dbReference type="EnsemblMetazoa" id="XM_026443299">
    <property type="protein sequence ID" value="XP_026299084"/>
    <property type="gene ID" value="LOC102654029"/>
</dbReference>
<dbReference type="GO" id="GO:0043066">
    <property type="term" value="P:negative regulation of apoptotic process"/>
    <property type="evidence" value="ECO:0007669"/>
    <property type="project" value="InterPro"/>
</dbReference>
<sequence length="262" mass="30736">MEFWNFIRNIFGGNNSDKFNKRFADCEDNYNGDNFGNSIWQIDVYDNPRYFGRNNHFNIFSDPLQITRYFESQIENIMMNFIYGFHNEGNDANTNVFLFGPSNAPSQRENLRDKMLKPNNNQTGLKLDTDLDGKITVDNFSNIWDEHDKSKLEISRPHIFGKSMRKEYIRKPDGTIEQKQIIKDYEGNEETMISQQIGDKIHTIVTKIDKNGVETKTEEFCDVNECDSFGKKKLSSNENSNFLDSDLNFFSWDKFFKPNPKL</sequence>
<reference evidence="3 4" key="2">
    <citation type="submission" date="2025-04" db="UniProtKB">
        <authorList>
            <consortium name="RefSeq"/>
        </authorList>
    </citation>
    <scope>IDENTIFICATION</scope>
    <source>
        <strain evidence="3 4">DH4</strain>
        <tissue evidence="3 4">Whole body</tissue>
    </source>
</reference>
<accession>A0A8B6Z2A5</accession>
<protein>
    <submittedName>
        <fullName evidence="3 4">Uncharacterized protein LOC102654029</fullName>
    </submittedName>
</protein>
<accession>A0A7M7MPT3</accession>
<dbReference type="GO" id="GO:0030136">
    <property type="term" value="C:clathrin-coated vesicle"/>
    <property type="evidence" value="ECO:0007669"/>
    <property type="project" value="TreeGrafter"/>
</dbReference>
<dbReference type="GO" id="GO:0016324">
    <property type="term" value="C:apical plasma membrane"/>
    <property type="evidence" value="ECO:0007669"/>
    <property type="project" value="TreeGrafter"/>
</dbReference>
<dbReference type="EnsemblMetazoa" id="XM_006566133">
    <property type="protein sequence ID" value="XP_006566196"/>
    <property type="gene ID" value="LOC102654029"/>
</dbReference>
<proteinExistence type="predicted"/>
<evidence type="ECO:0000313" key="3">
    <source>
        <dbReference type="RefSeq" id="XP_006566196.1"/>
    </source>
</evidence>
<dbReference type="Proteomes" id="UP000005203">
    <property type="component" value="Linkage group LG10"/>
</dbReference>
<gene>
    <name evidence="1" type="primary">102654029</name>
    <name evidence="3 4" type="synonym">LOC102654029</name>
</gene>
<dbReference type="PANTHER" id="PTHR14938:SF2">
    <property type="entry name" value="HCLS1-ASSOCIATED PROTEIN X-1"/>
    <property type="match status" value="1"/>
</dbReference>
<dbReference type="GO" id="GO:0030833">
    <property type="term" value="P:regulation of actin filament polymerization"/>
    <property type="evidence" value="ECO:0007669"/>
    <property type="project" value="TreeGrafter"/>
</dbReference>
<dbReference type="PANTHER" id="PTHR14938">
    <property type="entry name" value="HCLS1-ASSOCIATED PROTEIN X-1"/>
    <property type="match status" value="1"/>
</dbReference>
<accession>A0A7M7GU29</accession>
<dbReference type="OrthoDB" id="5562606at2759"/>
<dbReference type="AlphaFoldDB" id="A0A7M7GU29"/>
<reference evidence="1" key="1">
    <citation type="submission" date="2021-01" db="UniProtKB">
        <authorList>
            <consortium name="EnsemblMetazoa"/>
        </authorList>
    </citation>
    <scope>IDENTIFICATION</scope>
    <source>
        <strain evidence="1">DH4</strain>
    </source>
</reference>
<dbReference type="RefSeq" id="XP_006566196.1">
    <property type="nucleotide sequence ID" value="XM_006566133.3"/>
</dbReference>
<dbReference type="GO" id="GO:0005739">
    <property type="term" value="C:mitochondrion"/>
    <property type="evidence" value="ECO:0007669"/>
    <property type="project" value="TreeGrafter"/>
</dbReference>
<dbReference type="GO" id="GO:0016529">
    <property type="term" value="C:sarcoplasmic reticulum"/>
    <property type="evidence" value="ECO:0007669"/>
    <property type="project" value="TreeGrafter"/>
</dbReference>
<organism evidence="1">
    <name type="scientific">Apis mellifera</name>
    <name type="common">Honeybee</name>
    <dbReference type="NCBI Taxonomy" id="7460"/>
    <lineage>
        <taxon>Eukaryota</taxon>
        <taxon>Metazoa</taxon>
        <taxon>Ecdysozoa</taxon>
        <taxon>Arthropoda</taxon>
        <taxon>Hexapoda</taxon>
        <taxon>Insecta</taxon>
        <taxon>Pterygota</taxon>
        <taxon>Neoptera</taxon>
        <taxon>Endopterygota</taxon>
        <taxon>Hymenoptera</taxon>
        <taxon>Apocrita</taxon>
        <taxon>Aculeata</taxon>
        <taxon>Apoidea</taxon>
        <taxon>Anthophila</taxon>
        <taxon>Apidae</taxon>
        <taxon>Apis</taxon>
    </lineage>
</organism>
<evidence type="ECO:0000313" key="2">
    <source>
        <dbReference type="Proteomes" id="UP000005203"/>
    </source>
</evidence>
<dbReference type="GeneID" id="102654029"/>
<evidence type="ECO:0000313" key="1">
    <source>
        <dbReference type="EnsemblMetazoa" id="XP_006566196"/>
    </source>
</evidence>
<dbReference type="InterPro" id="IPR017248">
    <property type="entry name" value="HAX-1"/>
</dbReference>
<dbReference type="OMA" id="ENIMMNF"/>
<dbReference type="KEGG" id="ame:102654029"/>
<dbReference type="RefSeq" id="XP_026299084.1">
    <property type="nucleotide sequence ID" value="XM_026443299.1"/>
</dbReference>
<dbReference type="GO" id="GO:0015629">
    <property type="term" value="C:actin cytoskeleton"/>
    <property type="evidence" value="ECO:0007669"/>
    <property type="project" value="TreeGrafter"/>
</dbReference>
<keyword evidence="2" id="KW-1185">Reference proteome</keyword>
<accession>A0A8B8H821</accession>
<evidence type="ECO:0000313" key="4">
    <source>
        <dbReference type="RefSeq" id="XP_026299084.1"/>
    </source>
</evidence>